<dbReference type="PROSITE" id="PS50966">
    <property type="entry name" value="ZF_SWIM"/>
    <property type="match status" value="1"/>
</dbReference>
<keyword evidence="1" id="KW-0479">Metal-binding</keyword>
<keyword evidence="5" id="KW-1185">Reference proteome</keyword>
<evidence type="ECO:0000313" key="5">
    <source>
        <dbReference type="Proteomes" id="UP000193986"/>
    </source>
</evidence>
<comment type="caution">
    <text evidence="4">The sequence shown here is derived from an EMBL/GenBank/DDBJ whole genome shotgun (WGS) entry which is preliminary data.</text>
</comment>
<evidence type="ECO:0000259" key="3">
    <source>
        <dbReference type="PROSITE" id="PS50966"/>
    </source>
</evidence>
<proteinExistence type="predicted"/>
<evidence type="ECO:0000256" key="2">
    <source>
        <dbReference type="SAM" id="MobiDB-lite"/>
    </source>
</evidence>
<feature type="domain" description="SWIM-type" evidence="3">
    <location>
        <begin position="127"/>
        <end position="171"/>
    </location>
</feature>
<dbReference type="GO" id="GO:0008270">
    <property type="term" value="F:zinc ion binding"/>
    <property type="evidence" value="ECO:0007669"/>
    <property type="project" value="UniProtKB-KW"/>
</dbReference>
<dbReference type="GO" id="GO:0097196">
    <property type="term" value="C:Shu complex"/>
    <property type="evidence" value="ECO:0007669"/>
    <property type="project" value="TreeGrafter"/>
</dbReference>
<dbReference type="InterPro" id="IPR007527">
    <property type="entry name" value="Znf_SWIM"/>
</dbReference>
<organism evidence="4 5">
    <name type="scientific">Naematelia encephala</name>
    <dbReference type="NCBI Taxonomy" id="71784"/>
    <lineage>
        <taxon>Eukaryota</taxon>
        <taxon>Fungi</taxon>
        <taxon>Dikarya</taxon>
        <taxon>Basidiomycota</taxon>
        <taxon>Agaricomycotina</taxon>
        <taxon>Tremellomycetes</taxon>
        <taxon>Tremellales</taxon>
        <taxon>Naemateliaceae</taxon>
        <taxon>Naematelia</taxon>
    </lineage>
</organism>
<protein>
    <recommendedName>
        <fullName evidence="3">SWIM-type domain-containing protein</fullName>
    </recommendedName>
</protein>
<dbReference type="PANTHER" id="PTHR28498">
    <property type="entry name" value="ZINC FINGER SWIM DOMAIN-CONTAINING PROTEIN 7"/>
    <property type="match status" value="1"/>
</dbReference>
<dbReference type="OrthoDB" id="337581at2759"/>
<reference evidence="4 5" key="1">
    <citation type="submission" date="2016-07" db="EMBL/GenBank/DDBJ databases">
        <title>Pervasive Adenine N6-methylation of Active Genes in Fungi.</title>
        <authorList>
            <consortium name="DOE Joint Genome Institute"/>
            <person name="Mondo S.J."/>
            <person name="Dannebaum R.O."/>
            <person name="Kuo R.C."/>
            <person name="Labutti K."/>
            <person name="Haridas S."/>
            <person name="Kuo A."/>
            <person name="Salamov A."/>
            <person name="Ahrendt S.R."/>
            <person name="Lipzen A."/>
            <person name="Sullivan W."/>
            <person name="Andreopoulos W.B."/>
            <person name="Clum A."/>
            <person name="Lindquist E."/>
            <person name="Daum C."/>
            <person name="Ramamoorthy G.K."/>
            <person name="Gryganskyi A."/>
            <person name="Culley D."/>
            <person name="Magnuson J.K."/>
            <person name="James T.Y."/>
            <person name="O'Malley M.A."/>
            <person name="Stajich J.E."/>
            <person name="Spatafora J.W."/>
            <person name="Visel A."/>
            <person name="Grigoriev I.V."/>
        </authorList>
    </citation>
    <scope>NUCLEOTIDE SEQUENCE [LARGE SCALE GENOMIC DNA]</scope>
    <source>
        <strain evidence="4 5">68-887.2</strain>
    </source>
</reference>
<keyword evidence="1" id="KW-0863">Zinc-finger</keyword>
<feature type="compositionally biased region" description="Low complexity" evidence="2">
    <location>
        <begin position="85"/>
        <end position="97"/>
    </location>
</feature>
<evidence type="ECO:0000313" key="4">
    <source>
        <dbReference type="EMBL" id="ORY24751.1"/>
    </source>
</evidence>
<sequence length="207" mass="22094">MELASDTLLLQLHAIFGSMLMSALQLVDRREVVRVSLPGGRTVHQVTSSTGLPYTLYLNLPKLGLTIPATHPLTTLTTDFLTTSTIDPLTTDPPTTSKIDPPEADIQSSDHAGPSYLQREEGETSNHSRIIDLASSLRGLYCPCPGFAYNSLSGPGNPLCKHLLAVIIASRMGKEIMTAVGLEDVMALLGIDVSGSAGVKEEPVQDQ</sequence>
<dbReference type="PANTHER" id="PTHR28498:SF1">
    <property type="entry name" value="ZINC FINGER SWIM DOMAIN-CONTAINING PROTEIN 7"/>
    <property type="match status" value="1"/>
</dbReference>
<dbReference type="GO" id="GO:0000724">
    <property type="term" value="P:double-strand break repair via homologous recombination"/>
    <property type="evidence" value="ECO:0007669"/>
    <property type="project" value="TreeGrafter"/>
</dbReference>
<gene>
    <name evidence="4" type="ORF">BCR39DRAFT_545763</name>
</gene>
<feature type="region of interest" description="Disordered" evidence="2">
    <location>
        <begin position="85"/>
        <end position="124"/>
    </location>
</feature>
<keyword evidence="1" id="KW-0862">Zinc</keyword>
<dbReference type="Proteomes" id="UP000193986">
    <property type="component" value="Unassembled WGS sequence"/>
</dbReference>
<dbReference type="EMBL" id="MCFC01000064">
    <property type="protein sequence ID" value="ORY24751.1"/>
    <property type="molecule type" value="Genomic_DNA"/>
</dbReference>
<name>A0A1Y2AQD0_9TREE</name>
<dbReference type="InParanoid" id="A0A1Y2AQD0"/>
<evidence type="ECO:0000256" key="1">
    <source>
        <dbReference type="PROSITE-ProRule" id="PRU00325"/>
    </source>
</evidence>
<accession>A0A1Y2AQD0</accession>
<dbReference type="AlphaFoldDB" id="A0A1Y2AQD0"/>